<dbReference type="EMBL" id="FOHB01000010">
    <property type="protein sequence ID" value="SES48367.1"/>
    <property type="molecule type" value="Genomic_DNA"/>
</dbReference>
<sequence>MGKASRRKHGATADQSSRQARVEPAPFVARPFEGLPNETDWVAMREILPAATATVRFAEGKAPEGAAGEVTVATVLPLAWPGLHRADGSVFIGTQSGSASGDASRDLAVSLLAAASAEQGTPVAAVPQATAETPRLQDLLDTTADFDVTVHEGFDFWVGESELDAEGKASLERANESIVPTTKMSSVPSAYWVRIGERSHIRLVLPEDEDVATDALARLHSAGDSGLGEGTRLLGAFRACGLLVPVWDLDPEKEAADYEDALAAFAKRYAAAVGSKEPLTADERRARSGLLSRQVTLR</sequence>
<proteinExistence type="predicted"/>
<feature type="compositionally biased region" description="Basic residues" evidence="1">
    <location>
        <begin position="1"/>
        <end position="10"/>
    </location>
</feature>
<evidence type="ECO:0000259" key="2">
    <source>
        <dbReference type="Pfam" id="PF19348"/>
    </source>
</evidence>
<evidence type="ECO:0000256" key="1">
    <source>
        <dbReference type="SAM" id="MobiDB-lite"/>
    </source>
</evidence>
<dbReference type="RefSeq" id="WP_091762487.1">
    <property type="nucleotide sequence ID" value="NZ_FOHB01000010.1"/>
</dbReference>
<feature type="domain" description="DUF5926" evidence="2">
    <location>
        <begin position="31"/>
        <end position="298"/>
    </location>
</feature>
<evidence type="ECO:0000313" key="3">
    <source>
        <dbReference type="EMBL" id="SES48367.1"/>
    </source>
</evidence>
<gene>
    <name evidence="3" type="ORF">SAMN05216199_0102</name>
</gene>
<keyword evidence="4" id="KW-1185">Reference proteome</keyword>
<dbReference type="OrthoDB" id="5512013at2"/>
<accession>A0A1H9XRD8</accession>
<dbReference type="Pfam" id="PF19348">
    <property type="entry name" value="DUF5926"/>
    <property type="match status" value="1"/>
</dbReference>
<feature type="region of interest" description="Disordered" evidence="1">
    <location>
        <begin position="1"/>
        <end position="25"/>
    </location>
</feature>
<organism evidence="3 4">
    <name type="scientific">Pedococcus cremeus</name>
    <dbReference type="NCBI Taxonomy" id="587636"/>
    <lineage>
        <taxon>Bacteria</taxon>
        <taxon>Bacillati</taxon>
        <taxon>Actinomycetota</taxon>
        <taxon>Actinomycetes</taxon>
        <taxon>Micrococcales</taxon>
        <taxon>Intrasporangiaceae</taxon>
        <taxon>Pedococcus</taxon>
    </lineage>
</organism>
<dbReference type="STRING" id="587636.SAMN05216199_0102"/>
<evidence type="ECO:0000313" key="4">
    <source>
        <dbReference type="Proteomes" id="UP000199019"/>
    </source>
</evidence>
<dbReference type="InterPro" id="IPR045970">
    <property type="entry name" value="DUF5926"/>
</dbReference>
<reference evidence="4" key="1">
    <citation type="submission" date="2016-10" db="EMBL/GenBank/DDBJ databases">
        <authorList>
            <person name="Varghese N."/>
            <person name="Submissions S."/>
        </authorList>
    </citation>
    <scope>NUCLEOTIDE SEQUENCE [LARGE SCALE GENOMIC DNA]</scope>
    <source>
        <strain evidence="4">CGMCC 1.6963</strain>
    </source>
</reference>
<dbReference type="AlphaFoldDB" id="A0A1H9XRD8"/>
<dbReference type="Proteomes" id="UP000199019">
    <property type="component" value="Unassembled WGS sequence"/>
</dbReference>
<name>A0A1H9XRD8_9MICO</name>
<protein>
    <recommendedName>
        <fullName evidence="2">DUF5926 domain-containing protein</fullName>
    </recommendedName>
</protein>